<proteinExistence type="predicted"/>
<evidence type="ECO:0000313" key="3">
    <source>
        <dbReference type="Proteomes" id="UP000076738"/>
    </source>
</evidence>
<reference evidence="2 3" key="1">
    <citation type="journal article" date="2016" name="Mol. Biol. Evol.">
        <title>Comparative Genomics of Early-Diverging Mushroom-Forming Fungi Provides Insights into the Origins of Lignocellulose Decay Capabilities.</title>
        <authorList>
            <person name="Nagy L.G."/>
            <person name="Riley R."/>
            <person name="Tritt A."/>
            <person name="Adam C."/>
            <person name="Daum C."/>
            <person name="Floudas D."/>
            <person name="Sun H."/>
            <person name="Yadav J.S."/>
            <person name="Pangilinan J."/>
            <person name="Larsson K.H."/>
            <person name="Matsuura K."/>
            <person name="Barry K."/>
            <person name="Labutti K."/>
            <person name="Kuo R."/>
            <person name="Ohm R.A."/>
            <person name="Bhattacharya S.S."/>
            <person name="Shirouzu T."/>
            <person name="Yoshinaga Y."/>
            <person name="Martin F.M."/>
            <person name="Grigoriev I.V."/>
            <person name="Hibbett D.S."/>
        </authorList>
    </citation>
    <scope>NUCLEOTIDE SEQUENCE [LARGE SCALE GENOMIC DNA]</scope>
    <source>
        <strain evidence="2 3">TUFC12733</strain>
    </source>
</reference>
<evidence type="ECO:0000259" key="1">
    <source>
        <dbReference type="Pfam" id="PF12937"/>
    </source>
</evidence>
<organism evidence="2 3">
    <name type="scientific">Calocera viscosa (strain TUFC12733)</name>
    <dbReference type="NCBI Taxonomy" id="1330018"/>
    <lineage>
        <taxon>Eukaryota</taxon>
        <taxon>Fungi</taxon>
        <taxon>Dikarya</taxon>
        <taxon>Basidiomycota</taxon>
        <taxon>Agaricomycotina</taxon>
        <taxon>Dacrymycetes</taxon>
        <taxon>Dacrymycetales</taxon>
        <taxon>Dacrymycetaceae</taxon>
        <taxon>Calocera</taxon>
    </lineage>
</organism>
<dbReference type="SUPFAM" id="SSF81383">
    <property type="entry name" value="F-box domain"/>
    <property type="match status" value="1"/>
</dbReference>
<dbReference type="Proteomes" id="UP000076738">
    <property type="component" value="Unassembled WGS sequence"/>
</dbReference>
<dbReference type="AlphaFoldDB" id="A0A167KC30"/>
<accession>A0A167KC30</accession>
<name>A0A167KC30_CALVF</name>
<sequence>MPLPMLPTELWEDIFELAELEEPRLRGQRILLRCALVCKAWNPVALRVFWRHLFINDYFQTQRLSRYLATNASRGHYPCLQSRSLEIHATRDIHEYLHRDLLNTLYPYLGSLRSFKLCYAESNWDLDALAEACGCTLEYFSASAEPDNDFLRMLNRLQILRSLSISVSVSFGSWAVPDSHLSLPQLRHVAITLATRKLDVFQCFDFPLLEECQLQMLFSDAVVNVSVFDLFLSRHAQTMTNLTLRIGPQQRGDNHRIIMDLPNLRIMTKLRVLHTQGILTPGELAFLPPSVEELALDLHSRGSAAQQDATFEFLDALLDGLPVATKVVRPCPWWIRDSLDWHSYDKNRAEESFAIGMCQRAERGLHRGIHVIDRNGLSYGSYACRKSASH</sequence>
<evidence type="ECO:0000313" key="2">
    <source>
        <dbReference type="EMBL" id="KZO94488.1"/>
    </source>
</evidence>
<dbReference type="Pfam" id="PF12937">
    <property type="entry name" value="F-box-like"/>
    <property type="match status" value="1"/>
</dbReference>
<protein>
    <recommendedName>
        <fullName evidence="1">F-box domain-containing protein</fullName>
    </recommendedName>
</protein>
<feature type="domain" description="F-box" evidence="1">
    <location>
        <begin position="6"/>
        <end position="55"/>
    </location>
</feature>
<dbReference type="InterPro" id="IPR036047">
    <property type="entry name" value="F-box-like_dom_sf"/>
</dbReference>
<dbReference type="InterPro" id="IPR001810">
    <property type="entry name" value="F-box_dom"/>
</dbReference>
<dbReference type="Gene3D" id="1.20.1280.50">
    <property type="match status" value="1"/>
</dbReference>
<dbReference type="EMBL" id="KV417294">
    <property type="protein sequence ID" value="KZO94488.1"/>
    <property type="molecule type" value="Genomic_DNA"/>
</dbReference>
<gene>
    <name evidence="2" type="ORF">CALVIDRAFT_556289</name>
</gene>
<keyword evidence="3" id="KW-1185">Reference proteome</keyword>